<sequence>MKRKSNMCILLLVTILFVSCKFFGNKSTSKEKEDAYLVDATSKISESSSKPLTTSNKQEKNISDTTGESIESKSSSDMLAADGPATASIASSREKQETTPKLTEDDNKKLMAFLSKTIKYQSDLNSIYNKYTKHYNTIDTYGSCDTYRIGCFSEGPSEERRQALTDLKKLKLDEKYAKLSTMLKSAVPSYNKKDLDDSIVQYKEAIKRASEAEGKIEKVKDYASAQSAADDTKKRNIDHLKTVRDVLPIIKKTIEKASLSYADAFTVVASSLSCSEFKQAVNEFNEAAKQYANGKKGDNAVSVIVDPISSMTYVKFEDGFARAKMFALNYRGDEVDKMIRAIDKLCDVYKKVEL</sequence>
<dbReference type="AlphaFoldDB" id="B8F190"/>
<feature type="chain" id="PRO_5002871920" description="Lipoprotein" evidence="2">
    <location>
        <begin position="24"/>
        <end position="354"/>
    </location>
</feature>
<accession>B8F190</accession>
<organism evidence="3 4">
    <name type="scientific">Borreliella garinii PBr</name>
    <dbReference type="NCBI Taxonomy" id="498743"/>
    <lineage>
        <taxon>Bacteria</taxon>
        <taxon>Pseudomonadati</taxon>
        <taxon>Spirochaetota</taxon>
        <taxon>Spirochaetia</taxon>
        <taxon>Spirochaetales</taxon>
        <taxon>Borreliaceae</taxon>
        <taxon>Borreliella</taxon>
    </lineage>
</organism>
<feature type="signal peptide" evidence="2">
    <location>
        <begin position="1"/>
        <end position="23"/>
    </location>
</feature>
<evidence type="ECO:0000256" key="2">
    <source>
        <dbReference type="SAM" id="SignalP"/>
    </source>
</evidence>
<keyword evidence="3" id="KW-0614">Plasmid</keyword>
<dbReference type="Gene3D" id="1.20.120.1640">
    <property type="match status" value="1"/>
</dbReference>
<dbReference type="Proteomes" id="UP000006103">
    <property type="component" value="Plasmid PBr_cp32-10"/>
</dbReference>
<feature type="compositionally biased region" description="Polar residues" evidence="1">
    <location>
        <begin position="63"/>
        <end position="77"/>
    </location>
</feature>
<feature type="compositionally biased region" description="Basic and acidic residues" evidence="1">
    <location>
        <begin position="92"/>
        <end position="104"/>
    </location>
</feature>
<proteinExistence type="predicted"/>
<keyword evidence="2" id="KW-0732">Signal</keyword>
<name>B8F190_BORGR</name>
<dbReference type="EMBL" id="CP001306">
    <property type="protein sequence ID" value="ACL34683.1"/>
    <property type="molecule type" value="Genomic_DNA"/>
</dbReference>
<keyword evidence="4" id="KW-1185">Reference proteome</keyword>
<evidence type="ECO:0000313" key="4">
    <source>
        <dbReference type="Proteomes" id="UP000006103"/>
    </source>
</evidence>
<reference evidence="3 4" key="1">
    <citation type="journal article" date="2011" name="J. Bacteriol.">
        <title>Whole-genome sequences of two Borrelia afzelii and two Borrelia garinii Lyme disease agent isolates.</title>
        <authorList>
            <person name="Casjens S.R."/>
            <person name="Mongodin E.F."/>
            <person name="Qiu W.-G."/>
            <person name="Dunn J.J."/>
            <person name="Luft B.J."/>
            <person name="Fraser-Liggett C.M."/>
            <person name="Schutzer S.E."/>
        </authorList>
    </citation>
    <scope>NUCLEOTIDE SEQUENCE [LARGE SCALE GENOMIC DNA]</scope>
    <source>
        <strain evidence="3 4">PBr</strain>
    </source>
</reference>
<evidence type="ECO:0000256" key="1">
    <source>
        <dbReference type="SAM" id="MobiDB-lite"/>
    </source>
</evidence>
<feature type="region of interest" description="Disordered" evidence="1">
    <location>
        <begin position="47"/>
        <end position="104"/>
    </location>
</feature>
<evidence type="ECO:0008006" key="5">
    <source>
        <dbReference type="Google" id="ProtNLM"/>
    </source>
</evidence>
<dbReference type="PROSITE" id="PS51257">
    <property type="entry name" value="PROKAR_LIPOPROTEIN"/>
    <property type="match status" value="1"/>
</dbReference>
<geneLocation type="plasmid" evidence="3 4">
    <name>PBr_cp32-10</name>
</geneLocation>
<dbReference type="RefSeq" id="WP_012621181.1">
    <property type="nucleotide sequence ID" value="NC_011842.1"/>
</dbReference>
<feature type="compositionally biased region" description="Polar residues" evidence="1">
    <location>
        <begin position="47"/>
        <end position="56"/>
    </location>
</feature>
<gene>
    <name evidence="3" type="ORF">BGAPBR_Q0012</name>
</gene>
<evidence type="ECO:0000313" key="3">
    <source>
        <dbReference type="EMBL" id="ACL34683.1"/>
    </source>
</evidence>
<protein>
    <recommendedName>
        <fullName evidence="5">Lipoprotein</fullName>
    </recommendedName>
</protein>